<dbReference type="Proteomes" id="UP001335648">
    <property type="component" value="Unassembled WGS sequence"/>
</dbReference>
<evidence type="ECO:0000313" key="2">
    <source>
        <dbReference type="Proteomes" id="UP001335648"/>
    </source>
</evidence>
<comment type="caution">
    <text evidence="1">The sequence shown here is derived from an EMBL/GenBank/DDBJ whole genome shotgun (WGS) entry which is preliminary data.</text>
</comment>
<evidence type="ECO:0000313" key="1">
    <source>
        <dbReference type="EMBL" id="KAK5888235.1"/>
    </source>
</evidence>
<gene>
    <name evidence="1" type="ORF">CesoFtcFv8_016752</name>
</gene>
<name>A0AAN8BN38_9TELE</name>
<organism evidence="1 2">
    <name type="scientific">Champsocephalus esox</name>
    <name type="common">pike icefish</name>
    <dbReference type="NCBI Taxonomy" id="159716"/>
    <lineage>
        <taxon>Eukaryota</taxon>
        <taxon>Metazoa</taxon>
        <taxon>Chordata</taxon>
        <taxon>Craniata</taxon>
        <taxon>Vertebrata</taxon>
        <taxon>Euteleostomi</taxon>
        <taxon>Actinopterygii</taxon>
        <taxon>Neopterygii</taxon>
        <taxon>Teleostei</taxon>
        <taxon>Neoteleostei</taxon>
        <taxon>Acanthomorphata</taxon>
        <taxon>Eupercaria</taxon>
        <taxon>Perciformes</taxon>
        <taxon>Notothenioidei</taxon>
        <taxon>Channichthyidae</taxon>
        <taxon>Champsocephalus</taxon>
    </lineage>
</organism>
<keyword evidence="2" id="KW-1185">Reference proteome</keyword>
<reference evidence="1 2" key="1">
    <citation type="journal article" date="2023" name="Mol. Biol. Evol.">
        <title>Genomics of Secondarily Temperate Adaptation in the Only Non-Antarctic Icefish.</title>
        <authorList>
            <person name="Rivera-Colon A.G."/>
            <person name="Rayamajhi N."/>
            <person name="Minhas B.F."/>
            <person name="Madrigal G."/>
            <person name="Bilyk K.T."/>
            <person name="Yoon V."/>
            <person name="Hune M."/>
            <person name="Gregory S."/>
            <person name="Cheng C.H.C."/>
            <person name="Catchen J.M."/>
        </authorList>
    </citation>
    <scope>NUCLEOTIDE SEQUENCE [LARGE SCALE GENOMIC DNA]</scope>
    <source>
        <strain evidence="1">JC2023a</strain>
    </source>
</reference>
<dbReference type="EMBL" id="JAULUE010002058">
    <property type="protein sequence ID" value="KAK5888235.1"/>
    <property type="molecule type" value="Genomic_DNA"/>
</dbReference>
<sequence length="111" mass="12675">MESGSEEAHDMGEPDEDLWPSQDFAFRSGCGHMLPGAERHPALLWRHEVRGQLHQYSLLTWRFDLWSTSSLLCALALRATVLAELHMLQVSLTGSEEQTLILIHGLQHRRM</sequence>
<protein>
    <submittedName>
        <fullName evidence="1">Uncharacterized protein</fullName>
    </submittedName>
</protein>
<accession>A0AAN8BN38</accession>
<dbReference type="AlphaFoldDB" id="A0AAN8BN38"/>
<proteinExistence type="predicted"/>